<evidence type="ECO:0000256" key="1">
    <source>
        <dbReference type="SAM" id="Phobius"/>
    </source>
</evidence>
<proteinExistence type="predicted"/>
<reference evidence="2 3" key="1">
    <citation type="submission" date="2019-11" db="EMBL/GenBank/DDBJ databases">
        <title>Whole genome sequence of Haloferax sp. MBLA0078.</title>
        <authorList>
            <person name="Seo M.-J."/>
            <person name="Cho E.-S."/>
        </authorList>
    </citation>
    <scope>NUCLEOTIDE SEQUENCE [LARGE SCALE GENOMIC DNA]</scope>
    <source>
        <strain evidence="2 3">MBLA0078</strain>
    </source>
</reference>
<keyword evidence="1" id="KW-0812">Transmembrane</keyword>
<feature type="transmembrane region" description="Helical" evidence="1">
    <location>
        <begin position="48"/>
        <end position="66"/>
    </location>
</feature>
<keyword evidence="3" id="KW-1185">Reference proteome</keyword>
<dbReference type="EMBL" id="WKJQ01000001">
    <property type="protein sequence ID" value="MRW97825.1"/>
    <property type="molecule type" value="Genomic_DNA"/>
</dbReference>
<feature type="transmembrane region" description="Helical" evidence="1">
    <location>
        <begin position="207"/>
        <end position="233"/>
    </location>
</feature>
<feature type="transmembrane region" description="Helical" evidence="1">
    <location>
        <begin position="239"/>
        <end position="257"/>
    </location>
</feature>
<feature type="transmembrane region" description="Helical" evidence="1">
    <location>
        <begin position="139"/>
        <end position="159"/>
    </location>
</feature>
<feature type="transmembrane region" description="Helical" evidence="1">
    <location>
        <begin position="99"/>
        <end position="119"/>
    </location>
</feature>
<evidence type="ECO:0000313" key="2">
    <source>
        <dbReference type="EMBL" id="MRW97825.1"/>
    </source>
</evidence>
<organism evidence="2 3">
    <name type="scientific">Haloferax marinum</name>
    <dbReference type="NCBI Taxonomy" id="2666143"/>
    <lineage>
        <taxon>Archaea</taxon>
        <taxon>Methanobacteriati</taxon>
        <taxon>Methanobacteriota</taxon>
        <taxon>Stenosarchaea group</taxon>
        <taxon>Halobacteria</taxon>
        <taxon>Halobacteriales</taxon>
        <taxon>Haloferacaceae</taxon>
        <taxon>Haloferax</taxon>
    </lineage>
</organism>
<name>A0A6A8GAS1_9EURY</name>
<gene>
    <name evidence="2" type="ORF">GJR99_14740</name>
</gene>
<feature type="transmembrane region" description="Helical" evidence="1">
    <location>
        <begin position="73"/>
        <end position="93"/>
    </location>
</feature>
<sequence>MNSVSRPSLVASVLTLVLTVVATAVGLFVPDFYRDAPALVTQVYGQDALTLAVAVPVLAGSLYAAVRGSLRGYVVWLGVTGYLLYTYASYAFMTAFNELYLVYVALFALTLVTLVGGILRLDATALRDRMRAHSVRSDVVFQVTVAVVVAALWLAEIIPATLAGTVPASIRDTGVPVNVIHTLDLAVFLPALLLSAYWLWQRDARGYVLTGVLLVKATTLGLAVLSMIGFMVLDGQAVVLPQVLVFGAFSLVGLVLVGRFVSAIESTPATTTTRSTTPAGEIR</sequence>
<dbReference type="Proteomes" id="UP000443423">
    <property type="component" value="Unassembled WGS sequence"/>
</dbReference>
<keyword evidence="1" id="KW-0472">Membrane</keyword>
<accession>A0A6A8GAS1</accession>
<protein>
    <submittedName>
        <fullName evidence="2">Uncharacterized protein</fullName>
    </submittedName>
</protein>
<dbReference type="AlphaFoldDB" id="A0A6A8GAS1"/>
<evidence type="ECO:0000313" key="3">
    <source>
        <dbReference type="Proteomes" id="UP000443423"/>
    </source>
</evidence>
<comment type="caution">
    <text evidence="2">The sequence shown here is derived from an EMBL/GenBank/DDBJ whole genome shotgun (WGS) entry which is preliminary data.</text>
</comment>
<keyword evidence="1" id="KW-1133">Transmembrane helix</keyword>
<feature type="transmembrane region" description="Helical" evidence="1">
    <location>
        <begin position="179"/>
        <end position="200"/>
    </location>
</feature>